<evidence type="ECO:0000259" key="11">
    <source>
        <dbReference type="Pfam" id="PF07715"/>
    </source>
</evidence>
<dbReference type="InterPro" id="IPR039426">
    <property type="entry name" value="TonB-dep_rcpt-like"/>
</dbReference>
<evidence type="ECO:0000256" key="9">
    <source>
        <dbReference type="RuleBase" id="RU003357"/>
    </source>
</evidence>
<protein>
    <recommendedName>
        <fullName evidence="14">TonB-dependent receptor</fullName>
    </recommendedName>
</protein>
<dbReference type="STRING" id="1184151.AW736_07105"/>
<dbReference type="Gene3D" id="2.170.130.10">
    <property type="entry name" value="TonB-dependent receptor, plug domain"/>
    <property type="match status" value="1"/>
</dbReference>
<dbReference type="PANTHER" id="PTHR30069">
    <property type="entry name" value="TONB-DEPENDENT OUTER MEMBRANE RECEPTOR"/>
    <property type="match status" value="1"/>
</dbReference>
<dbReference type="Gene3D" id="2.40.170.20">
    <property type="entry name" value="TonB-dependent receptor, beta-barrel domain"/>
    <property type="match status" value="1"/>
</dbReference>
<evidence type="ECO:0000259" key="10">
    <source>
        <dbReference type="Pfam" id="PF00593"/>
    </source>
</evidence>
<evidence type="ECO:0000256" key="3">
    <source>
        <dbReference type="ARBA" id="ARBA00022452"/>
    </source>
</evidence>
<evidence type="ECO:0000256" key="8">
    <source>
        <dbReference type="PROSITE-ProRule" id="PRU01360"/>
    </source>
</evidence>
<keyword evidence="2 8" id="KW-0813">Transport</keyword>
<accession>A0A178IKZ6</accession>
<sequence>MFLPGAATAQEPPIELPGLRVEGSRPEILRAAQALAAVPGGTGLVDAEALRIGRLNTPADLFQLQPGVLVLTAFGGIDHPRLSIRGASIQRGGDPGGGRGILFLQDGFPVNFSDGSFDFVEFLDPAALDHAAIFRGGNAFTLGATTLGGAVNLVSPTGIDGPRLARVEAGAHDYFRAQLSLSATDGPRDVFFTLTGFSLDGWRDYNHQESARAALNFGWRFANGWTNRVYLSAMRSRVEITGVQTLEEIAAGSTAANAFTKLTQTGRDTKQYRIGDRLTRQFANNSTLSIGAHLAYVTYGFIQGPNITFANNTDGGADASWTLRGEILSRPSTLTLGLRAQLGRRDQHTHPNLFGAGSPGTPGPMAARNRLVAENVTVWLDHQFALGHGFTLVTALSAARANRINDNLLDTLSGSADSEGAAALLSRLGVRYERKNFQWFANVTRNWEPLTWDAMLTTLAPRPRSAQHGITAETGVRGTAGPLVYEITGYRTWLRNELLVCTDAVGAPTQFGNADRTIHQGIEAAASIDLLRIAGLDANARGHSLLLRAAHTWSDFYFDGDPVWGSKDLPVMPPHLLQAALQYRHASGWHGGVSLTWQPRGGWADYANTRRAPGYAVVGLSAGYAPKKGAGFFLDLRNVFDRRYVSGINSGIGNFSALPPASGDRARFFAGEPMSLFGGVEWKW</sequence>
<keyword evidence="6 8" id="KW-0472">Membrane</keyword>
<dbReference type="PANTHER" id="PTHR30069:SF28">
    <property type="entry name" value="TONB-DEPENDENT RECEPTOR YNCD-RELATED"/>
    <property type="match status" value="1"/>
</dbReference>
<evidence type="ECO:0000256" key="7">
    <source>
        <dbReference type="ARBA" id="ARBA00023237"/>
    </source>
</evidence>
<feature type="domain" description="TonB-dependent receptor plug" evidence="11">
    <location>
        <begin position="38"/>
        <end position="150"/>
    </location>
</feature>
<gene>
    <name evidence="12" type="ORF">AW736_07105</name>
</gene>
<dbReference type="InterPro" id="IPR000531">
    <property type="entry name" value="Beta-barrel_TonB"/>
</dbReference>
<dbReference type="SUPFAM" id="SSF56935">
    <property type="entry name" value="Porins"/>
    <property type="match status" value="1"/>
</dbReference>
<dbReference type="Pfam" id="PF07715">
    <property type="entry name" value="Plug"/>
    <property type="match status" value="1"/>
</dbReference>
<evidence type="ECO:0000256" key="6">
    <source>
        <dbReference type="ARBA" id="ARBA00023136"/>
    </source>
</evidence>
<dbReference type="GO" id="GO:0044718">
    <property type="term" value="P:siderophore transmembrane transport"/>
    <property type="evidence" value="ECO:0007669"/>
    <property type="project" value="TreeGrafter"/>
</dbReference>
<dbReference type="InterPro" id="IPR036942">
    <property type="entry name" value="Beta-barrel_TonB_sf"/>
</dbReference>
<dbReference type="InterPro" id="IPR037066">
    <property type="entry name" value="Plug_dom_sf"/>
</dbReference>
<feature type="domain" description="TonB-dependent receptor-like beta-barrel" evidence="10">
    <location>
        <begin position="235"/>
        <end position="639"/>
    </location>
</feature>
<dbReference type="InterPro" id="IPR012910">
    <property type="entry name" value="Plug_dom"/>
</dbReference>
<dbReference type="GO" id="GO:0009279">
    <property type="term" value="C:cell outer membrane"/>
    <property type="evidence" value="ECO:0007669"/>
    <property type="project" value="UniProtKB-SubCell"/>
</dbReference>
<evidence type="ECO:0000313" key="12">
    <source>
        <dbReference type="EMBL" id="OAM90552.1"/>
    </source>
</evidence>
<reference evidence="12 13" key="1">
    <citation type="submission" date="2016-01" db="EMBL/GenBank/DDBJ databases">
        <title>High potential of lignocellulose degradation of a new Verrucomicrobia species.</title>
        <authorList>
            <person name="Wang Y."/>
            <person name="Shi Y."/>
            <person name="Qiu Z."/>
            <person name="Liu S."/>
            <person name="Yang H."/>
        </authorList>
    </citation>
    <scope>NUCLEOTIDE SEQUENCE [LARGE SCALE GENOMIC DNA]</scope>
    <source>
        <strain evidence="12 13">TSB47</strain>
    </source>
</reference>
<name>A0A178IKZ6_9BACT</name>
<dbReference type="AlphaFoldDB" id="A0A178IKZ6"/>
<comment type="similarity">
    <text evidence="8 9">Belongs to the TonB-dependent receptor family.</text>
</comment>
<keyword evidence="13" id="KW-1185">Reference proteome</keyword>
<keyword evidence="7 8" id="KW-0998">Cell outer membrane</keyword>
<evidence type="ECO:0000256" key="2">
    <source>
        <dbReference type="ARBA" id="ARBA00022448"/>
    </source>
</evidence>
<dbReference type="Pfam" id="PF00593">
    <property type="entry name" value="TonB_dep_Rec_b-barrel"/>
    <property type="match status" value="1"/>
</dbReference>
<keyword evidence="4 8" id="KW-0812">Transmembrane</keyword>
<keyword evidence="5 9" id="KW-0798">TonB box</keyword>
<dbReference type="EMBL" id="LRRQ01000054">
    <property type="protein sequence ID" value="OAM90552.1"/>
    <property type="molecule type" value="Genomic_DNA"/>
</dbReference>
<dbReference type="PROSITE" id="PS52016">
    <property type="entry name" value="TONB_DEPENDENT_REC_3"/>
    <property type="match status" value="1"/>
</dbReference>
<evidence type="ECO:0000256" key="5">
    <source>
        <dbReference type="ARBA" id="ARBA00023077"/>
    </source>
</evidence>
<comment type="subcellular location">
    <subcellularLocation>
        <location evidence="1 8">Cell outer membrane</location>
        <topology evidence="1 8">Multi-pass membrane protein</topology>
    </subcellularLocation>
</comment>
<evidence type="ECO:0008006" key="14">
    <source>
        <dbReference type="Google" id="ProtNLM"/>
    </source>
</evidence>
<dbReference type="Proteomes" id="UP000078486">
    <property type="component" value="Unassembled WGS sequence"/>
</dbReference>
<evidence type="ECO:0000313" key="13">
    <source>
        <dbReference type="Proteomes" id="UP000078486"/>
    </source>
</evidence>
<keyword evidence="3 8" id="KW-1134">Transmembrane beta strand</keyword>
<dbReference type="GO" id="GO:0015344">
    <property type="term" value="F:siderophore uptake transmembrane transporter activity"/>
    <property type="evidence" value="ECO:0007669"/>
    <property type="project" value="TreeGrafter"/>
</dbReference>
<evidence type="ECO:0000256" key="4">
    <source>
        <dbReference type="ARBA" id="ARBA00022692"/>
    </source>
</evidence>
<evidence type="ECO:0000256" key="1">
    <source>
        <dbReference type="ARBA" id="ARBA00004571"/>
    </source>
</evidence>
<organism evidence="12 13">
    <name type="scientific">Termitidicoccus mucosus</name>
    <dbReference type="NCBI Taxonomy" id="1184151"/>
    <lineage>
        <taxon>Bacteria</taxon>
        <taxon>Pseudomonadati</taxon>
        <taxon>Verrucomicrobiota</taxon>
        <taxon>Opitutia</taxon>
        <taxon>Opitutales</taxon>
        <taxon>Opitutaceae</taxon>
        <taxon>Termitidicoccus</taxon>
    </lineage>
</organism>
<proteinExistence type="inferred from homology"/>
<comment type="caution">
    <text evidence="12">The sequence shown here is derived from an EMBL/GenBank/DDBJ whole genome shotgun (WGS) entry which is preliminary data.</text>
</comment>